<dbReference type="AlphaFoldDB" id="A0A511WKY7"/>
<gene>
    <name evidence="1" type="ORF">HFA01_00460</name>
</gene>
<evidence type="ECO:0000313" key="1">
    <source>
        <dbReference type="EMBL" id="GEN51784.1"/>
    </source>
</evidence>
<protein>
    <submittedName>
        <fullName evidence="1">Uncharacterized protein</fullName>
    </submittedName>
</protein>
<keyword evidence="2" id="KW-1185">Reference proteome</keyword>
<dbReference type="EMBL" id="BJYD01000001">
    <property type="protein sequence ID" value="GEN51784.1"/>
    <property type="molecule type" value="Genomic_DNA"/>
</dbReference>
<dbReference type="Proteomes" id="UP000321886">
    <property type="component" value="Unassembled WGS sequence"/>
</dbReference>
<organism evidence="1 2">
    <name type="scientific">Halobacillus faecis</name>
    <dbReference type="NCBI Taxonomy" id="360184"/>
    <lineage>
        <taxon>Bacteria</taxon>
        <taxon>Bacillati</taxon>
        <taxon>Bacillota</taxon>
        <taxon>Bacilli</taxon>
        <taxon>Bacillales</taxon>
        <taxon>Bacillaceae</taxon>
        <taxon>Halobacillus</taxon>
    </lineage>
</organism>
<evidence type="ECO:0000313" key="2">
    <source>
        <dbReference type="Proteomes" id="UP000321886"/>
    </source>
</evidence>
<accession>A0A511WKY7</accession>
<proteinExistence type="predicted"/>
<comment type="caution">
    <text evidence="1">The sequence shown here is derived from an EMBL/GenBank/DDBJ whole genome shotgun (WGS) entry which is preliminary data.</text>
</comment>
<name>A0A511WKY7_9BACI</name>
<reference evidence="1 2" key="1">
    <citation type="submission" date="2019-07" db="EMBL/GenBank/DDBJ databases">
        <title>Whole genome shotgun sequence of Halobacillus faecis NBRC 103569.</title>
        <authorList>
            <person name="Hosoyama A."/>
            <person name="Uohara A."/>
            <person name="Ohji S."/>
            <person name="Ichikawa N."/>
        </authorList>
    </citation>
    <scope>NUCLEOTIDE SEQUENCE [LARGE SCALE GENOMIC DNA]</scope>
    <source>
        <strain evidence="1 2">NBRC 103569</strain>
    </source>
</reference>
<sequence length="49" mass="5586">MNIPPELIVFDKKQNFLSVFDGRLQAGNPTNVENLFLRGKNNEPTKRNA</sequence>